<dbReference type="AlphaFoldDB" id="A0A151Z7C6"/>
<dbReference type="InParanoid" id="A0A151Z7C6"/>
<accession>A0A151Z7C6</accession>
<keyword evidence="1" id="KW-0732">Signal</keyword>
<evidence type="ECO:0000313" key="3">
    <source>
        <dbReference type="Proteomes" id="UP000076078"/>
    </source>
</evidence>
<dbReference type="Proteomes" id="UP000076078">
    <property type="component" value="Unassembled WGS sequence"/>
</dbReference>
<evidence type="ECO:0000313" key="2">
    <source>
        <dbReference type="EMBL" id="KYQ89866.1"/>
    </source>
</evidence>
<proteinExistence type="predicted"/>
<keyword evidence="3" id="KW-1185">Reference proteome</keyword>
<dbReference type="EMBL" id="LODT01000039">
    <property type="protein sequence ID" value="KYQ89866.1"/>
    <property type="molecule type" value="Genomic_DNA"/>
</dbReference>
<organism evidence="2 3">
    <name type="scientific">Tieghemostelium lacteum</name>
    <name type="common">Slime mold</name>
    <name type="synonym">Dictyostelium lacteum</name>
    <dbReference type="NCBI Taxonomy" id="361077"/>
    <lineage>
        <taxon>Eukaryota</taxon>
        <taxon>Amoebozoa</taxon>
        <taxon>Evosea</taxon>
        <taxon>Eumycetozoa</taxon>
        <taxon>Dictyostelia</taxon>
        <taxon>Dictyosteliales</taxon>
        <taxon>Raperosteliaceae</taxon>
        <taxon>Tieghemostelium</taxon>
    </lineage>
</organism>
<reference evidence="2 3" key="1">
    <citation type="submission" date="2015-12" db="EMBL/GenBank/DDBJ databases">
        <title>Dictyostelia acquired genes for synthesis and detection of signals that induce cell-type specialization by lateral gene transfer from prokaryotes.</title>
        <authorList>
            <person name="Gloeckner G."/>
            <person name="Schaap P."/>
        </authorList>
    </citation>
    <scope>NUCLEOTIDE SEQUENCE [LARGE SCALE GENOMIC DNA]</scope>
    <source>
        <strain evidence="2 3">TK</strain>
    </source>
</reference>
<feature type="signal peptide" evidence="1">
    <location>
        <begin position="1"/>
        <end position="24"/>
    </location>
</feature>
<gene>
    <name evidence="2" type="ORF">DLAC_09840</name>
</gene>
<name>A0A151Z7C6_TIELA</name>
<protein>
    <submittedName>
        <fullName evidence="2">Uncharacterized protein</fullName>
    </submittedName>
</protein>
<comment type="caution">
    <text evidence="2">The sequence shown here is derived from an EMBL/GenBank/DDBJ whole genome shotgun (WGS) entry which is preliminary data.</text>
</comment>
<sequence>MNKIILRLTIIYVLLISNINLVLGGLDPVNGVSLTSVQLSSNNISGSQPLAPSVTIVFGLSATQSPVFKGIVIFYADNGIVGLHWDSNNLVGGNSYPNQGMSGDFEIQICVPSSDLNSCGIEPGVGSKQCIYSLMMNLGDGETVIFSPDEIESQFPESILTFYQNVIPPVLKEFVVSPHPEGPLVSFTFDIEYFGSGIYEITLVFANQSGFSLIEYQNSLVTNNGYYYKEILLLPEIYGTNFRMISLSVMDLEENQVNYNSQQIKSLFGVSTFNIEKGSSREFKLFSYNIDPKNPKVANGNSYTNLRSSAKLNSPFFPMICIESVYYICNTLYINSTYVEIYSQIQPNGPPVFGASELVFSFNPYAFELEEIIFNYNNSYTQPLIEDSSYSVSEINQLEPFYLEINYTIVISDAILDKIMVMVPSLSYFYLDSVISINNGITVSDIVFLFDSSVDSLNLYQVQITDSKDAFSTGENVKGPKTTPRIVFYDILYKIEFESTIFDFSNQSQVTIPFILTTWTNHSDHINSNALLLNNMYIIQSGMTNYTDLNSQIVSSNGVETVYQSYVTIYNNYGSTLESYGQVLLNFIGFSATTDILSITWQCFSIIPPSQPTIVYNFTMSPSNKVFSNQTSEIQVTIQIKGSQVNALQILPFLSPFQTENIPTAETILSICLVSNYNPYTLITDIQCTIPVANLHSQTILFYLQATILGQPTTIPNVQLQEFGYPSYISIIGPEDNGLVPNITQFSTSFNPITNSISVQYNIENECNFVAPGQPVDFIIFNRQILSPDYGSLNKFTVSQPSLSGAFDISLCDLPGFMFGYQLIGIYVNINSTILGTQYQFPYEYLVEMDPNQQNFPTNNGICDFSAPRLVDAGILYPLSIYDTSNQNINISVFYDITDDLSGFETLNGYIRLVGQDIGVSGFYYQEFTLSSKDIVSGNLRNGRFILNFTLPQYTNGTYQFGISSLIDKVGNSRLFTFQNILLVSSVPPQVNVYSDYTNPVSPSLVSVSIDNTNTFIITTNGAVSVYMLPIGGGLYGNVPAHPTSQNTYMINSYNPTTVNSGTYYFGICLNGDSLTTLCYTSSELQSLGLPNSIQIQNTVYYPPPIPIPNF</sequence>
<evidence type="ECO:0000256" key="1">
    <source>
        <dbReference type="SAM" id="SignalP"/>
    </source>
</evidence>
<feature type="chain" id="PRO_5007592939" evidence="1">
    <location>
        <begin position="25"/>
        <end position="1111"/>
    </location>
</feature>